<dbReference type="Pfam" id="PF00903">
    <property type="entry name" value="Glyoxalase"/>
    <property type="match status" value="1"/>
</dbReference>
<evidence type="ECO:0000313" key="2">
    <source>
        <dbReference type="EMBL" id="WGW12356.1"/>
    </source>
</evidence>
<evidence type="ECO:0000313" key="3">
    <source>
        <dbReference type="Proteomes" id="UP001209083"/>
    </source>
</evidence>
<dbReference type="InterPro" id="IPR029068">
    <property type="entry name" value="Glyas_Bleomycin-R_OHBP_Dase"/>
</dbReference>
<dbReference type="EMBL" id="CP090958">
    <property type="protein sequence ID" value="WGW12356.1"/>
    <property type="molecule type" value="Genomic_DNA"/>
</dbReference>
<organism evidence="2 3">
    <name type="scientific">Saxibacter everestensis</name>
    <dbReference type="NCBI Taxonomy" id="2909229"/>
    <lineage>
        <taxon>Bacteria</taxon>
        <taxon>Bacillati</taxon>
        <taxon>Actinomycetota</taxon>
        <taxon>Actinomycetes</taxon>
        <taxon>Micrococcales</taxon>
        <taxon>Brevibacteriaceae</taxon>
        <taxon>Saxibacter</taxon>
    </lineage>
</organism>
<gene>
    <name evidence="2" type="ORF">LWF01_00895</name>
</gene>
<reference evidence="2 3" key="1">
    <citation type="submission" date="2023-05" db="EMBL/GenBank/DDBJ databases">
        <title>Lithophilousrod everest ZFBP1038 complete genpme.</title>
        <authorList>
            <person name="Tian M."/>
        </authorList>
    </citation>
    <scope>NUCLEOTIDE SEQUENCE [LARGE SCALE GENOMIC DNA]</scope>
    <source>
        <strain evidence="2 3">ZFBP1038</strain>
    </source>
</reference>
<evidence type="ECO:0000259" key="1">
    <source>
        <dbReference type="PROSITE" id="PS51819"/>
    </source>
</evidence>
<keyword evidence="3" id="KW-1185">Reference proteome</keyword>
<dbReference type="SUPFAM" id="SSF54593">
    <property type="entry name" value="Glyoxalase/Bleomycin resistance protein/Dihydroxybiphenyl dioxygenase"/>
    <property type="match status" value="1"/>
</dbReference>
<dbReference type="PANTHER" id="PTHR36437:SF2">
    <property type="entry name" value="GLYOXALASE_BLEOMYCIN RESISTANCE PROTEIN_DIOXYGENASE"/>
    <property type="match status" value="1"/>
</dbReference>
<accession>A0ABY8QVW8</accession>
<dbReference type="PANTHER" id="PTHR36437">
    <property type="entry name" value="GLYOXALASE/BLEOMYCIN RESISTANCE PROTEIN/DIOXYGENASE"/>
    <property type="match status" value="1"/>
</dbReference>
<proteinExistence type="predicted"/>
<protein>
    <submittedName>
        <fullName evidence="2">VOC family protein</fullName>
    </submittedName>
</protein>
<dbReference type="Proteomes" id="UP001209083">
    <property type="component" value="Chromosome"/>
</dbReference>
<name>A0ABY8QVW8_9MICO</name>
<dbReference type="InterPro" id="IPR037523">
    <property type="entry name" value="VOC_core"/>
</dbReference>
<dbReference type="InterPro" id="IPR004360">
    <property type="entry name" value="Glyas_Fos-R_dOase_dom"/>
</dbReference>
<sequence>MLQGISKVRVGVADQERAKQFWLDTMRCELAQDASYGEERWLEVRLPDGAVLILEQRDGAILQAPDGQPNTPVFFYCDDLDATWRQLTQRGVRFVQEPIDMPFGRWSLFEDTEGNRFPLTARA</sequence>
<dbReference type="RefSeq" id="WP_349639155.1">
    <property type="nucleotide sequence ID" value="NZ_CP090958.1"/>
</dbReference>
<dbReference type="Gene3D" id="3.10.180.10">
    <property type="entry name" value="2,3-Dihydroxybiphenyl 1,2-Dioxygenase, domain 1"/>
    <property type="match status" value="1"/>
</dbReference>
<feature type="domain" description="VOC" evidence="1">
    <location>
        <begin position="4"/>
        <end position="122"/>
    </location>
</feature>
<dbReference type="PROSITE" id="PS51819">
    <property type="entry name" value="VOC"/>
    <property type="match status" value="1"/>
</dbReference>